<dbReference type="AlphaFoldDB" id="X0TPI0"/>
<feature type="compositionally biased region" description="Basic and acidic residues" evidence="1">
    <location>
        <begin position="1"/>
        <end position="18"/>
    </location>
</feature>
<organism evidence="2">
    <name type="scientific">marine sediment metagenome</name>
    <dbReference type="NCBI Taxonomy" id="412755"/>
    <lineage>
        <taxon>unclassified sequences</taxon>
        <taxon>metagenomes</taxon>
        <taxon>ecological metagenomes</taxon>
    </lineage>
</organism>
<sequence length="33" mass="3834">MNTQKYKDENRKDTDMKTKKAGQSVSRNIFPSS</sequence>
<evidence type="ECO:0000256" key="1">
    <source>
        <dbReference type="SAM" id="MobiDB-lite"/>
    </source>
</evidence>
<comment type="caution">
    <text evidence="2">The sequence shown here is derived from an EMBL/GenBank/DDBJ whole genome shotgun (WGS) entry which is preliminary data.</text>
</comment>
<proteinExistence type="predicted"/>
<feature type="non-terminal residue" evidence="2">
    <location>
        <position position="33"/>
    </location>
</feature>
<feature type="region of interest" description="Disordered" evidence="1">
    <location>
        <begin position="1"/>
        <end position="33"/>
    </location>
</feature>
<reference evidence="2" key="1">
    <citation type="journal article" date="2014" name="Front. Microbiol.">
        <title>High frequency of phylogenetically diverse reductive dehalogenase-homologous genes in deep subseafloor sedimentary metagenomes.</title>
        <authorList>
            <person name="Kawai M."/>
            <person name="Futagami T."/>
            <person name="Toyoda A."/>
            <person name="Takaki Y."/>
            <person name="Nishi S."/>
            <person name="Hori S."/>
            <person name="Arai W."/>
            <person name="Tsubouchi T."/>
            <person name="Morono Y."/>
            <person name="Uchiyama I."/>
            <person name="Ito T."/>
            <person name="Fujiyama A."/>
            <person name="Inagaki F."/>
            <person name="Takami H."/>
        </authorList>
    </citation>
    <scope>NUCLEOTIDE SEQUENCE</scope>
    <source>
        <strain evidence="2">Expedition CK06-06</strain>
    </source>
</reference>
<feature type="compositionally biased region" description="Polar residues" evidence="1">
    <location>
        <begin position="21"/>
        <end position="33"/>
    </location>
</feature>
<evidence type="ECO:0000313" key="2">
    <source>
        <dbReference type="EMBL" id="GAF90047.1"/>
    </source>
</evidence>
<protein>
    <submittedName>
        <fullName evidence="2">Uncharacterized protein</fullName>
    </submittedName>
</protein>
<dbReference type="EMBL" id="BARS01015401">
    <property type="protein sequence ID" value="GAF90047.1"/>
    <property type="molecule type" value="Genomic_DNA"/>
</dbReference>
<accession>X0TPI0</accession>
<gene>
    <name evidence="2" type="ORF">S01H1_25489</name>
</gene>
<name>X0TPI0_9ZZZZ</name>